<sequence>MISSLCCLPARAVATLFMAVCMRSLTPTCSFSTDDKGKETAKSDENTAGLIAKENDRSILPASKAGEGNVENQLQTSEGNKENQLAVKEKERYFFISQETYDKYTEPLPQDYEHQGRFSFTSFGALFRKSVKKKRFGPLWHLFQAVLSAMPALCLWFVVELKERDWGRKYPELDFSQAIVQISSKKEEAQVDTDAELMDVASMTTLKEQELEKLYNKGVITKEEYEVAHD</sequence>
<dbReference type="AlphaFoldDB" id="L1IYN8"/>
<evidence type="ECO:0008006" key="6">
    <source>
        <dbReference type="Google" id="ProtNLM"/>
    </source>
</evidence>
<feature type="chain" id="PRO_5008770627" description="SHOCT domain-containing protein" evidence="2">
    <location>
        <begin position="31"/>
        <end position="230"/>
    </location>
</feature>
<keyword evidence="1" id="KW-0472">Membrane</keyword>
<dbReference type="EMBL" id="JH993027">
    <property type="protein sequence ID" value="EKX40940.1"/>
    <property type="molecule type" value="Genomic_DNA"/>
</dbReference>
<keyword evidence="5" id="KW-1185">Reference proteome</keyword>
<evidence type="ECO:0000313" key="5">
    <source>
        <dbReference type="Proteomes" id="UP000011087"/>
    </source>
</evidence>
<reference evidence="4" key="3">
    <citation type="submission" date="2015-06" db="UniProtKB">
        <authorList>
            <consortium name="EnsemblProtists"/>
        </authorList>
    </citation>
    <scope>IDENTIFICATION</scope>
</reference>
<keyword evidence="1" id="KW-0812">Transmembrane</keyword>
<protein>
    <recommendedName>
        <fullName evidence="6">SHOCT domain-containing protein</fullName>
    </recommendedName>
</protein>
<organism evidence="3">
    <name type="scientific">Guillardia theta (strain CCMP2712)</name>
    <name type="common">Cryptophyte</name>
    <dbReference type="NCBI Taxonomy" id="905079"/>
    <lineage>
        <taxon>Eukaryota</taxon>
        <taxon>Cryptophyceae</taxon>
        <taxon>Pyrenomonadales</taxon>
        <taxon>Geminigeraceae</taxon>
        <taxon>Guillardia</taxon>
    </lineage>
</organism>
<reference evidence="3 5" key="1">
    <citation type="journal article" date="2012" name="Nature">
        <title>Algal genomes reveal evolutionary mosaicism and the fate of nucleomorphs.</title>
        <authorList>
            <consortium name="DOE Joint Genome Institute"/>
            <person name="Curtis B.A."/>
            <person name="Tanifuji G."/>
            <person name="Burki F."/>
            <person name="Gruber A."/>
            <person name="Irimia M."/>
            <person name="Maruyama S."/>
            <person name="Arias M.C."/>
            <person name="Ball S.G."/>
            <person name="Gile G.H."/>
            <person name="Hirakawa Y."/>
            <person name="Hopkins J.F."/>
            <person name="Kuo A."/>
            <person name="Rensing S.A."/>
            <person name="Schmutz J."/>
            <person name="Symeonidi A."/>
            <person name="Elias M."/>
            <person name="Eveleigh R.J."/>
            <person name="Herman E.K."/>
            <person name="Klute M.J."/>
            <person name="Nakayama T."/>
            <person name="Obornik M."/>
            <person name="Reyes-Prieto A."/>
            <person name="Armbrust E.V."/>
            <person name="Aves S.J."/>
            <person name="Beiko R.G."/>
            <person name="Coutinho P."/>
            <person name="Dacks J.B."/>
            <person name="Durnford D.G."/>
            <person name="Fast N.M."/>
            <person name="Green B.R."/>
            <person name="Grisdale C.J."/>
            <person name="Hempel F."/>
            <person name="Henrissat B."/>
            <person name="Hoppner M.P."/>
            <person name="Ishida K."/>
            <person name="Kim E."/>
            <person name="Koreny L."/>
            <person name="Kroth P.G."/>
            <person name="Liu Y."/>
            <person name="Malik S.B."/>
            <person name="Maier U.G."/>
            <person name="McRose D."/>
            <person name="Mock T."/>
            <person name="Neilson J.A."/>
            <person name="Onodera N.T."/>
            <person name="Poole A.M."/>
            <person name="Pritham E.J."/>
            <person name="Richards T.A."/>
            <person name="Rocap G."/>
            <person name="Roy S.W."/>
            <person name="Sarai C."/>
            <person name="Schaack S."/>
            <person name="Shirato S."/>
            <person name="Slamovits C.H."/>
            <person name="Spencer D.F."/>
            <person name="Suzuki S."/>
            <person name="Worden A.Z."/>
            <person name="Zauner S."/>
            <person name="Barry K."/>
            <person name="Bell C."/>
            <person name="Bharti A.K."/>
            <person name="Crow J.A."/>
            <person name="Grimwood J."/>
            <person name="Kramer R."/>
            <person name="Lindquist E."/>
            <person name="Lucas S."/>
            <person name="Salamov A."/>
            <person name="McFadden G.I."/>
            <person name="Lane C.E."/>
            <person name="Keeling P.J."/>
            <person name="Gray M.W."/>
            <person name="Grigoriev I.V."/>
            <person name="Archibald J.M."/>
        </authorList>
    </citation>
    <scope>NUCLEOTIDE SEQUENCE</scope>
    <source>
        <strain evidence="3 5">CCMP2712</strain>
    </source>
</reference>
<feature type="signal peptide" evidence="2">
    <location>
        <begin position="1"/>
        <end position="30"/>
    </location>
</feature>
<evidence type="ECO:0000313" key="4">
    <source>
        <dbReference type="EnsemblProtists" id="EKX40940"/>
    </source>
</evidence>
<proteinExistence type="predicted"/>
<accession>L1IYN8</accession>
<reference evidence="5" key="2">
    <citation type="submission" date="2012-11" db="EMBL/GenBank/DDBJ databases">
        <authorList>
            <person name="Kuo A."/>
            <person name="Curtis B.A."/>
            <person name="Tanifuji G."/>
            <person name="Burki F."/>
            <person name="Gruber A."/>
            <person name="Irimia M."/>
            <person name="Maruyama S."/>
            <person name="Arias M.C."/>
            <person name="Ball S.G."/>
            <person name="Gile G.H."/>
            <person name="Hirakawa Y."/>
            <person name="Hopkins J.F."/>
            <person name="Rensing S.A."/>
            <person name="Schmutz J."/>
            <person name="Symeonidi A."/>
            <person name="Elias M."/>
            <person name="Eveleigh R.J."/>
            <person name="Herman E.K."/>
            <person name="Klute M.J."/>
            <person name="Nakayama T."/>
            <person name="Obornik M."/>
            <person name="Reyes-Prieto A."/>
            <person name="Armbrust E.V."/>
            <person name="Aves S.J."/>
            <person name="Beiko R.G."/>
            <person name="Coutinho P."/>
            <person name="Dacks J.B."/>
            <person name="Durnford D.G."/>
            <person name="Fast N.M."/>
            <person name="Green B.R."/>
            <person name="Grisdale C."/>
            <person name="Hempe F."/>
            <person name="Henrissat B."/>
            <person name="Hoppner M.P."/>
            <person name="Ishida K.-I."/>
            <person name="Kim E."/>
            <person name="Koreny L."/>
            <person name="Kroth P.G."/>
            <person name="Liu Y."/>
            <person name="Malik S.-B."/>
            <person name="Maier U.G."/>
            <person name="McRose D."/>
            <person name="Mock T."/>
            <person name="Neilson J.A."/>
            <person name="Onodera N.T."/>
            <person name="Poole A.M."/>
            <person name="Pritham E.J."/>
            <person name="Richards T.A."/>
            <person name="Rocap G."/>
            <person name="Roy S.W."/>
            <person name="Sarai C."/>
            <person name="Schaack S."/>
            <person name="Shirato S."/>
            <person name="Slamovits C.H."/>
            <person name="Spencer D.F."/>
            <person name="Suzuki S."/>
            <person name="Worden A.Z."/>
            <person name="Zauner S."/>
            <person name="Barry K."/>
            <person name="Bell C."/>
            <person name="Bharti A.K."/>
            <person name="Crow J.A."/>
            <person name="Grimwood J."/>
            <person name="Kramer R."/>
            <person name="Lindquist E."/>
            <person name="Lucas S."/>
            <person name="Salamov A."/>
            <person name="McFadden G.I."/>
            <person name="Lane C.E."/>
            <person name="Keeling P.J."/>
            <person name="Gray M.W."/>
            <person name="Grigoriev I.V."/>
            <person name="Archibald J.M."/>
        </authorList>
    </citation>
    <scope>NUCLEOTIDE SEQUENCE</scope>
    <source>
        <strain evidence="5">CCMP2712</strain>
    </source>
</reference>
<dbReference type="GeneID" id="17297645"/>
<dbReference type="Proteomes" id="UP000011087">
    <property type="component" value="Unassembled WGS sequence"/>
</dbReference>
<dbReference type="RefSeq" id="XP_005827920.1">
    <property type="nucleotide sequence ID" value="XM_005827863.1"/>
</dbReference>
<gene>
    <name evidence="3" type="ORF">GUITHDRAFT_142341</name>
</gene>
<name>L1IYN8_GUITC</name>
<dbReference type="EnsemblProtists" id="EKX40940">
    <property type="protein sequence ID" value="EKX40940"/>
    <property type="gene ID" value="GUITHDRAFT_142341"/>
</dbReference>
<dbReference type="PaxDb" id="55529-EKX40940"/>
<feature type="transmembrane region" description="Helical" evidence="1">
    <location>
        <begin position="139"/>
        <end position="159"/>
    </location>
</feature>
<dbReference type="HOGENOM" id="CLU_1206771_0_0_1"/>
<keyword evidence="2" id="KW-0732">Signal</keyword>
<evidence type="ECO:0000313" key="3">
    <source>
        <dbReference type="EMBL" id="EKX40940.1"/>
    </source>
</evidence>
<keyword evidence="1" id="KW-1133">Transmembrane helix</keyword>
<evidence type="ECO:0000256" key="1">
    <source>
        <dbReference type="SAM" id="Phobius"/>
    </source>
</evidence>
<evidence type="ECO:0000256" key="2">
    <source>
        <dbReference type="SAM" id="SignalP"/>
    </source>
</evidence>
<dbReference type="KEGG" id="gtt:GUITHDRAFT_142341"/>